<dbReference type="STRING" id="861298.SAMN04488136_10977"/>
<keyword evidence="6 7" id="KW-0472">Membrane</keyword>
<keyword evidence="3" id="KW-1003">Cell membrane</keyword>
<feature type="transmembrane region" description="Helical" evidence="7">
    <location>
        <begin position="17"/>
        <end position="34"/>
    </location>
</feature>
<dbReference type="EMBL" id="FNDD01000009">
    <property type="protein sequence ID" value="SDH14522.1"/>
    <property type="molecule type" value="Genomic_DNA"/>
</dbReference>
<sequence length="141" mass="15301">MNVNINDFINLSGLANFALYFVGALVFLLVFKYVNLWVTPYDEWKLIKEAKNSAAAITLGGSLVGYSIAISGVAASSVNFLDFCVWGVVGAITQFVAMLIVRKLFMPAFVERIEKNEIPAAIVAAAFYIAIGVLNSACMSY</sequence>
<evidence type="ECO:0000313" key="8">
    <source>
        <dbReference type="EMBL" id="SDH14522.1"/>
    </source>
</evidence>
<dbReference type="InterPro" id="IPR007140">
    <property type="entry name" value="DUF350"/>
</dbReference>
<feature type="transmembrane region" description="Helical" evidence="7">
    <location>
        <begin position="54"/>
        <end position="74"/>
    </location>
</feature>
<dbReference type="RefSeq" id="WP_093272714.1">
    <property type="nucleotide sequence ID" value="NZ_FNDD01000009.1"/>
</dbReference>
<evidence type="ECO:0000256" key="1">
    <source>
        <dbReference type="ARBA" id="ARBA00004651"/>
    </source>
</evidence>
<evidence type="ECO:0000256" key="2">
    <source>
        <dbReference type="ARBA" id="ARBA00005779"/>
    </source>
</evidence>
<reference evidence="8 9" key="1">
    <citation type="submission" date="2016-10" db="EMBL/GenBank/DDBJ databases">
        <authorList>
            <person name="de Groot N.N."/>
        </authorList>
    </citation>
    <scope>NUCLEOTIDE SEQUENCE [LARGE SCALE GENOMIC DNA]</scope>
    <source>
        <strain evidence="8 9">CGMCC 1.10228</strain>
    </source>
</reference>
<proteinExistence type="inferred from homology"/>
<dbReference type="Proteomes" id="UP000198854">
    <property type="component" value="Unassembled WGS sequence"/>
</dbReference>
<dbReference type="PANTHER" id="PTHR40043">
    <property type="entry name" value="UPF0719 INNER MEMBRANE PROTEIN YJFL"/>
    <property type="match status" value="1"/>
</dbReference>
<dbReference type="PANTHER" id="PTHR40043:SF1">
    <property type="entry name" value="UPF0719 INNER MEMBRANE PROTEIN YJFL"/>
    <property type="match status" value="1"/>
</dbReference>
<evidence type="ECO:0000256" key="7">
    <source>
        <dbReference type="SAM" id="Phobius"/>
    </source>
</evidence>
<keyword evidence="4 7" id="KW-0812">Transmembrane</keyword>
<keyword evidence="5 7" id="KW-1133">Transmembrane helix</keyword>
<dbReference type="OrthoDB" id="5573330at2"/>
<name>A0A1G8A0T4_9VIBR</name>
<protein>
    <submittedName>
        <fullName evidence="8">Putative membrane protein</fullName>
    </submittedName>
</protein>
<dbReference type="Pfam" id="PF03994">
    <property type="entry name" value="DUF350"/>
    <property type="match status" value="1"/>
</dbReference>
<keyword evidence="9" id="KW-1185">Reference proteome</keyword>
<evidence type="ECO:0000256" key="3">
    <source>
        <dbReference type="ARBA" id="ARBA00022475"/>
    </source>
</evidence>
<evidence type="ECO:0000313" key="9">
    <source>
        <dbReference type="Proteomes" id="UP000198854"/>
    </source>
</evidence>
<evidence type="ECO:0000256" key="6">
    <source>
        <dbReference type="ARBA" id="ARBA00023136"/>
    </source>
</evidence>
<feature type="transmembrane region" description="Helical" evidence="7">
    <location>
        <begin position="80"/>
        <end position="105"/>
    </location>
</feature>
<comment type="subcellular location">
    <subcellularLocation>
        <location evidence="1">Cell membrane</location>
        <topology evidence="1">Multi-pass membrane protein</topology>
    </subcellularLocation>
</comment>
<evidence type="ECO:0000256" key="4">
    <source>
        <dbReference type="ARBA" id="ARBA00022692"/>
    </source>
</evidence>
<organism evidence="8 9">
    <name type="scientific">Vibrio xiamenensis</name>
    <dbReference type="NCBI Taxonomy" id="861298"/>
    <lineage>
        <taxon>Bacteria</taxon>
        <taxon>Pseudomonadati</taxon>
        <taxon>Pseudomonadota</taxon>
        <taxon>Gammaproteobacteria</taxon>
        <taxon>Vibrionales</taxon>
        <taxon>Vibrionaceae</taxon>
        <taxon>Vibrio</taxon>
    </lineage>
</organism>
<dbReference type="AlphaFoldDB" id="A0A1G8A0T4"/>
<gene>
    <name evidence="8" type="ORF">SAMN04488136_10977</name>
</gene>
<feature type="transmembrane region" description="Helical" evidence="7">
    <location>
        <begin position="117"/>
        <end position="137"/>
    </location>
</feature>
<accession>A0A1G8A0T4</accession>
<evidence type="ECO:0000256" key="5">
    <source>
        <dbReference type="ARBA" id="ARBA00022989"/>
    </source>
</evidence>
<comment type="similarity">
    <text evidence="2">Belongs to the UPF0719 family.</text>
</comment>
<dbReference type="GO" id="GO:0005886">
    <property type="term" value="C:plasma membrane"/>
    <property type="evidence" value="ECO:0007669"/>
    <property type="project" value="UniProtKB-SubCell"/>
</dbReference>